<feature type="region of interest" description="Disordered" evidence="1">
    <location>
        <begin position="85"/>
        <end position="134"/>
    </location>
</feature>
<evidence type="ECO:0000313" key="2">
    <source>
        <dbReference type="EMBL" id="CAH2325858.1"/>
    </source>
</evidence>
<keyword evidence="3" id="KW-1185">Reference proteome</keyword>
<name>A0AAD1TFK8_PELCU</name>
<gene>
    <name evidence="2" type="ORF">PECUL_23A002507</name>
</gene>
<organism evidence="2 3">
    <name type="scientific">Pelobates cultripes</name>
    <name type="common">Western spadefoot toad</name>
    <dbReference type="NCBI Taxonomy" id="61616"/>
    <lineage>
        <taxon>Eukaryota</taxon>
        <taxon>Metazoa</taxon>
        <taxon>Chordata</taxon>
        <taxon>Craniata</taxon>
        <taxon>Vertebrata</taxon>
        <taxon>Euteleostomi</taxon>
        <taxon>Amphibia</taxon>
        <taxon>Batrachia</taxon>
        <taxon>Anura</taxon>
        <taxon>Pelobatoidea</taxon>
        <taxon>Pelobatidae</taxon>
        <taxon>Pelobates</taxon>
    </lineage>
</organism>
<reference evidence="2" key="1">
    <citation type="submission" date="2022-03" db="EMBL/GenBank/DDBJ databases">
        <authorList>
            <person name="Alioto T."/>
            <person name="Alioto T."/>
            <person name="Gomez Garrido J."/>
        </authorList>
    </citation>
    <scope>NUCLEOTIDE SEQUENCE</scope>
</reference>
<protein>
    <submittedName>
        <fullName evidence="2">Uncharacterized protein</fullName>
    </submittedName>
</protein>
<evidence type="ECO:0000256" key="1">
    <source>
        <dbReference type="SAM" id="MobiDB-lite"/>
    </source>
</evidence>
<accession>A0AAD1TFK8</accession>
<evidence type="ECO:0000313" key="3">
    <source>
        <dbReference type="Proteomes" id="UP001295444"/>
    </source>
</evidence>
<dbReference type="Proteomes" id="UP001295444">
    <property type="component" value="Chromosome 12"/>
</dbReference>
<dbReference type="AlphaFoldDB" id="A0AAD1TFK8"/>
<proteinExistence type="predicted"/>
<dbReference type="EMBL" id="OW240923">
    <property type="protein sequence ID" value="CAH2325858.1"/>
    <property type="molecule type" value="Genomic_DNA"/>
</dbReference>
<sequence length="147" mass="16987">MLDIRAFAEWDFLQTFHKVYSTFRLKLEQSSIPTVPRHPTPLQHNLQSLSLRMVKGLPSTAPETQDGAGQKKPSIFRQRALQVRWPTHSSHTRRIWKRQQSGRANPAYRYNPAPDETPGAHTEESTMPQPAIGSRGRLVYARNYRRL</sequence>